<evidence type="ECO:0000259" key="1">
    <source>
        <dbReference type="Pfam" id="PF02602"/>
    </source>
</evidence>
<dbReference type="EMBL" id="AQQV01000001">
    <property type="protein sequence ID" value="ORE89434.1"/>
    <property type="molecule type" value="Genomic_DNA"/>
</dbReference>
<dbReference type="Gene3D" id="3.40.50.10090">
    <property type="match status" value="2"/>
</dbReference>
<gene>
    <name evidence="2" type="ORF">ATO7_06125</name>
</gene>
<dbReference type="InterPro" id="IPR036108">
    <property type="entry name" value="4pyrrol_syn_uPrphyn_synt_sf"/>
</dbReference>
<dbReference type="InterPro" id="IPR039793">
    <property type="entry name" value="UROS/Hem4"/>
</dbReference>
<dbReference type="RefSeq" id="WP_083560538.1">
    <property type="nucleotide sequence ID" value="NZ_AQQV01000001.1"/>
</dbReference>
<dbReference type="AlphaFoldDB" id="A0A1Y1SIE9"/>
<dbReference type="Proteomes" id="UP000192342">
    <property type="component" value="Unassembled WGS sequence"/>
</dbReference>
<feature type="domain" description="Tetrapyrrole biosynthesis uroporphyrinogen III synthase" evidence="1">
    <location>
        <begin position="20"/>
        <end position="255"/>
    </location>
</feature>
<dbReference type="OrthoDB" id="5946419at2"/>
<dbReference type="PANTHER" id="PTHR40082">
    <property type="entry name" value="BLR5956 PROTEIN"/>
    <property type="match status" value="1"/>
</dbReference>
<name>A0A1Y1SIE9_9GAMM</name>
<keyword evidence="3" id="KW-1185">Reference proteome</keyword>
<accession>A0A1Y1SIE9</accession>
<comment type="caution">
    <text evidence="2">The sequence shown here is derived from an EMBL/GenBank/DDBJ whole genome shotgun (WGS) entry which is preliminary data.</text>
</comment>
<dbReference type="PANTHER" id="PTHR40082:SF1">
    <property type="entry name" value="BLR5956 PROTEIN"/>
    <property type="match status" value="1"/>
</dbReference>
<evidence type="ECO:0000313" key="3">
    <source>
        <dbReference type="Proteomes" id="UP000192342"/>
    </source>
</evidence>
<dbReference type="GO" id="GO:0004852">
    <property type="term" value="F:uroporphyrinogen-III synthase activity"/>
    <property type="evidence" value="ECO:0007669"/>
    <property type="project" value="InterPro"/>
</dbReference>
<protein>
    <submittedName>
        <fullName evidence="2">Uroporphyrinogen III synthase HEM4</fullName>
    </submittedName>
</protein>
<dbReference type="Pfam" id="PF02602">
    <property type="entry name" value="HEM4"/>
    <property type="match status" value="1"/>
</dbReference>
<dbReference type="SUPFAM" id="SSF69618">
    <property type="entry name" value="HemD-like"/>
    <property type="match status" value="1"/>
</dbReference>
<dbReference type="GO" id="GO:0006780">
    <property type="term" value="P:uroporphyrinogen III biosynthetic process"/>
    <property type="evidence" value="ECO:0007669"/>
    <property type="project" value="InterPro"/>
</dbReference>
<reference evidence="2 3" key="1">
    <citation type="submission" date="2013-04" db="EMBL/GenBank/DDBJ databases">
        <title>Oceanococcus atlanticus 22II-S10r2 Genome Sequencing.</title>
        <authorList>
            <person name="Lai Q."/>
            <person name="Li G."/>
            <person name="Shao Z."/>
        </authorList>
    </citation>
    <scope>NUCLEOTIDE SEQUENCE [LARGE SCALE GENOMIC DNA]</scope>
    <source>
        <strain evidence="2 3">22II-S10r2</strain>
    </source>
</reference>
<organism evidence="2 3">
    <name type="scientific">Oceanococcus atlanticus</name>
    <dbReference type="NCBI Taxonomy" id="1317117"/>
    <lineage>
        <taxon>Bacteria</taxon>
        <taxon>Pseudomonadati</taxon>
        <taxon>Pseudomonadota</taxon>
        <taxon>Gammaproteobacteria</taxon>
        <taxon>Chromatiales</taxon>
        <taxon>Oceanococcaceae</taxon>
        <taxon>Oceanococcus</taxon>
    </lineage>
</organism>
<evidence type="ECO:0000313" key="2">
    <source>
        <dbReference type="EMBL" id="ORE89434.1"/>
    </source>
</evidence>
<sequence length="271" mass="30189">MSEEALAGRFIAIPETRQVDVLAGLLERRGAQVLRCPLVGIHDTLNTEQVHCWLDTCIRDPFDDLILLTGEGLRRLLGFAERYGWREPFVEALAQMRTIVRGPKPAKALRELGLTPSVAAEQPTTQGIIATLSAHDLYDRRVGVQLYGQAPNTALQTFLDQAGAHDFFVAPYRYADEAEDQQVVALIEQLVARQLDAICFTSTPQIRRLFSVARQHEQEEALREALNACVVAAVGPVVADDLAARQVRVAIMPEQSWFMKPLVQGLVDYWS</sequence>
<dbReference type="InterPro" id="IPR003754">
    <property type="entry name" value="4pyrrol_synth_uPrphyn_synth"/>
</dbReference>
<dbReference type="CDD" id="cd06578">
    <property type="entry name" value="HemD"/>
    <property type="match status" value="1"/>
</dbReference>
<proteinExistence type="predicted"/>
<dbReference type="STRING" id="1317117.ATO7_06125"/>